<proteinExistence type="predicted"/>
<dbReference type="EMBL" id="QJHL01000002">
    <property type="protein sequence ID" value="PXY45480.1"/>
    <property type="molecule type" value="Genomic_DNA"/>
</dbReference>
<sequence length="168" mass="18488">MKKLFTLFILISSLAGFSQAQKKADKATNQWKYEIECAGIGTDGTYLVKVWSYSKNGKIAITQAKKNAVHGIIFKGFSGGERGCNAQKPLTTNPNIESEKEEFFLSFFEEGGKYMKYVSESTDGNIDASDRMKVGKEYKIGVIVSVSKDALRKDLEAAGIIRSLSSGF</sequence>
<keyword evidence="3" id="KW-1185">Reference proteome</keyword>
<keyword evidence="1" id="KW-0732">Signal</keyword>
<protein>
    <submittedName>
        <fullName evidence="2">Uncharacterized protein</fullName>
    </submittedName>
</protein>
<dbReference type="OrthoDB" id="1073285at2"/>
<name>A0A2V4C6C2_9FLAO</name>
<dbReference type="AlphaFoldDB" id="A0A2V4C6C2"/>
<evidence type="ECO:0000256" key="1">
    <source>
        <dbReference type="SAM" id="SignalP"/>
    </source>
</evidence>
<accession>A0A2V4C6C2</accession>
<comment type="caution">
    <text evidence="2">The sequence shown here is derived from an EMBL/GenBank/DDBJ whole genome shotgun (WGS) entry which is preliminary data.</text>
</comment>
<feature type="signal peptide" evidence="1">
    <location>
        <begin position="1"/>
        <end position="20"/>
    </location>
</feature>
<organism evidence="2 3">
    <name type="scientific">Flavobacterium hydrophilum</name>
    <dbReference type="NCBI Taxonomy" id="2211445"/>
    <lineage>
        <taxon>Bacteria</taxon>
        <taxon>Pseudomonadati</taxon>
        <taxon>Bacteroidota</taxon>
        <taxon>Flavobacteriia</taxon>
        <taxon>Flavobacteriales</taxon>
        <taxon>Flavobacteriaceae</taxon>
        <taxon>Flavobacterium</taxon>
    </lineage>
</organism>
<evidence type="ECO:0000313" key="3">
    <source>
        <dbReference type="Proteomes" id="UP000247681"/>
    </source>
</evidence>
<dbReference type="RefSeq" id="WP_110346972.1">
    <property type="nucleotide sequence ID" value="NZ_QJHL01000002.1"/>
</dbReference>
<reference evidence="2 3" key="1">
    <citation type="submission" date="2018-05" db="EMBL/GenBank/DDBJ databases">
        <title>Flavobacterium sp. strain IMCC34758, incomplete genome.</title>
        <authorList>
            <person name="Joung Y."/>
        </authorList>
    </citation>
    <scope>NUCLEOTIDE SEQUENCE [LARGE SCALE GENOMIC DNA]</scope>
    <source>
        <strain evidence="2 3">IMCC34758</strain>
    </source>
</reference>
<feature type="chain" id="PRO_5015893205" evidence="1">
    <location>
        <begin position="21"/>
        <end position="168"/>
    </location>
</feature>
<evidence type="ECO:0000313" key="2">
    <source>
        <dbReference type="EMBL" id="PXY45480.1"/>
    </source>
</evidence>
<gene>
    <name evidence="2" type="ORF">DMB68_12440</name>
</gene>
<dbReference type="Proteomes" id="UP000247681">
    <property type="component" value="Unassembled WGS sequence"/>
</dbReference>